<dbReference type="Gene3D" id="3.30.450.20">
    <property type="entry name" value="PAS domain"/>
    <property type="match status" value="1"/>
</dbReference>
<dbReference type="Gene3D" id="3.60.40.10">
    <property type="entry name" value="PPM-type phosphatase domain"/>
    <property type="match status" value="1"/>
</dbReference>
<accession>A0A6J4HIV7</accession>
<evidence type="ECO:0000259" key="4">
    <source>
        <dbReference type="PROSITE" id="PS51746"/>
    </source>
</evidence>
<dbReference type="InterPro" id="IPR001932">
    <property type="entry name" value="PPM-type_phosphatase-like_dom"/>
</dbReference>
<dbReference type="PROSITE" id="PS50112">
    <property type="entry name" value="PAS"/>
    <property type="match status" value="1"/>
</dbReference>
<evidence type="ECO:0000259" key="2">
    <source>
        <dbReference type="PROSITE" id="PS50112"/>
    </source>
</evidence>
<evidence type="ECO:0000259" key="3">
    <source>
        <dbReference type="PROSITE" id="PS50113"/>
    </source>
</evidence>
<dbReference type="PROSITE" id="PS50113">
    <property type="entry name" value="PAC"/>
    <property type="match status" value="1"/>
</dbReference>
<name>A0A6J4HIV7_9ACTN</name>
<feature type="domain" description="PPM-type phosphatase" evidence="4">
    <location>
        <begin position="186"/>
        <end position="399"/>
    </location>
</feature>
<dbReference type="Pfam" id="PF07228">
    <property type="entry name" value="SpoIIE"/>
    <property type="match status" value="1"/>
</dbReference>
<dbReference type="PROSITE" id="PS51746">
    <property type="entry name" value="PPM_2"/>
    <property type="match status" value="1"/>
</dbReference>
<dbReference type="Pfam" id="PF13426">
    <property type="entry name" value="PAS_9"/>
    <property type="match status" value="1"/>
</dbReference>
<dbReference type="SUPFAM" id="SSF81606">
    <property type="entry name" value="PP2C-like"/>
    <property type="match status" value="1"/>
</dbReference>
<gene>
    <name evidence="5" type="ORF">AVDCRST_MAG10-838</name>
</gene>
<protein>
    <submittedName>
        <fullName evidence="5">Serine phosphatase RsbU, regulator of sigma subunit</fullName>
    </submittedName>
</protein>
<dbReference type="InterPro" id="IPR035965">
    <property type="entry name" value="PAS-like_dom_sf"/>
</dbReference>
<dbReference type="NCBIfam" id="TIGR00229">
    <property type="entry name" value="sensory_box"/>
    <property type="match status" value="1"/>
</dbReference>
<evidence type="ECO:0000313" key="5">
    <source>
        <dbReference type="EMBL" id="CAA9224387.1"/>
    </source>
</evidence>
<dbReference type="SUPFAM" id="SSF55785">
    <property type="entry name" value="PYP-like sensor domain (PAS domain)"/>
    <property type="match status" value="1"/>
</dbReference>
<dbReference type="InterPro" id="IPR052016">
    <property type="entry name" value="Bact_Sigma-Reg"/>
</dbReference>
<dbReference type="EMBL" id="CADCTB010000055">
    <property type="protein sequence ID" value="CAA9224387.1"/>
    <property type="molecule type" value="Genomic_DNA"/>
</dbReference>
<dbReference type="InterPro" id="IPR000700">
    <property type="entry name" value="PAS-assoc_C"/>
</dbReference>
<dbReference type="SMART" id="SM00331">
    <property type="entry name" value="PP2C_SIG"/>
    <property type="match status" value="1"/>
</dbReference>
<dbReference type="InterPro" id="IPR036457">
    <property type="entry name" value="PPM-type-like_dom_sf"/>
</dbReference>
<dbReference type="CDD" id="cd00130">
    <property type="entry name" value="PAS"/>
    <property type="match status" value="1"/>
</dbReference>
<evidence type="ECO:0000256" key="1">
    <source>
        <dbReference type="ARBA" id="ARBA00022801"/>
    </source>
</evidence>
<dbReference type="PANTHER" id="PTHR43156:SF2">
    <property type="entry name" value="STAGE II SPORULATION PROTEIN E"/>
    <property type="match status" value="1"/>
</dbReference>
<reference evidence="5" key="1">
    <citation type="submission" date="2020-02" db="EMBL/GenBank/DDBJ databases">
        <authorList>
            <person name="Meier V. D."/>
        </authorList>
    </citation>
    <scope>NUCLEOTIDE SEQUENCE</scope>
    <source>
        <strain evidence="5">AVDCRST_MAG10</strain>
    </source>
</reference>
<sequence>MTEEGGLAATNVPFDDGFYAALVEDDPQELYDNAPCGYVSTLPDGTIVKVNETLLAWTGYHRDALVGRRRLQELLPPGDRIFYETHFSPLLRMQGKVREIAVQLLCQSGRRLPVLVNSVLTRDAAGAPRLIRTAIFDATERRAYEEELLSARRRAEESEARATALASTLQASFLPPAVVSPPWLDIGGAYRPAGDGSEVGGDFYDVFETGRGTWAIALGDVCGKGVTAAVVTALARYTLRAEALRTPYPSAVLAGLHDALLRYHPDHFCTALFVAIDHTAEGIRLNVASGGHHLPLRRRADGRFDTIGGTGTILGMLDRPQLTDSSASLEPGDVVVLYTDGVTEGRRDRQFFDEERLLGAITDSAALSAQEIADAIVASVLDFQHGDARDDMAVVVIKVP</sequence>
<feature type="domain" description="PAC" evidence="3">
    <location>
        <begin position="98"/>
        <end position="150"/>
    </location>
</feature>
<dbReference type="PANTHER" id="PTHR43156">
    <property type="entry name" value="STAGE II SPORULATION PROTEIN E-RELATED"/>
    <property type="match status" value="1"/>
</dbReference>
<dbReference type="AlphaFoldDB" id="A0A6J4HIV7"/>
<organism evidence="5">
    <name type="scientific">uncultured Acidimicrobiales bacterium</name>
    <dbReference type="NCBI Taxonomy" id="310071"/>
    <lineage>
        <taxon>Bacteria</taxon>
        <taxon>Bacillati</taxon>
        <taxon>Actinomycetota</taxon>
        <taxon>Acidimicrobiia</taxon>
        <taxon>Acidimicrobiales</taxon>
        <taxon>environmental samples</taxon>
    </lineage>
</organism>
<feature type="domain" description="PAS" evidence="2">
    <location>
        <begin position="23"/>
        <end position="94"/>
    </location>
</feature>
<dbReference type="GO" id="GO:0016791">
    <property type="term" value="F:phosphatase activity"/>
    <property type="evidence" value="ECO:0007669"/>
    <property type="project" value="TreeGrafter"/>
</dbReference>
<dbReference type="InterPro" id="IPR000014">
    <property type="entry name" value="PAS"/>
</dbReference>
<keyword evidence="1" id="KW-0378">Hydrolase</keyword>
<proteinExistence type="predicted"/>
<dbReference type="SMART" id="SM00091">
    <property type="entry name" value="PAS"/>
    <property type="match status" value="1"/>
</dbReference>